<dbReference type="Proteomes" id="UP001310594">
    <property type="component" value="Unassembled WGS sequence"/>
</dbReference>
<keyword evidence="1" id="KW-1133">Transmembrane helix</keyword>
<reference evidence="2" key="1">
    <citation type="submission" date="2023-08" db="EMBL/GenBank/DDBJ databases">
        <title>Black Yeasts Isolated from many extreme environments.</title>
        <authorList>
            <person name="Coleine C."/>
            <person name="Stajich J.E."/>
            <person name="Selbmann L."/>
        </authorList>
    </citation>
    <scope>NUCLEOTIDE SEQUENCE</scope>
    <source>
        <strain evidence="2">CCFEE 5810</strain>
    </source>
</reference>
<feature type="transmembrane region" description="Helical" evidence="1">
    <location>
        <begin position="40"/>
        <end position="59"/>
    </location>
</feature>
<protein>
    <submittedName>
        <fullName evidence="2">Uncharacterized protein</fullName>
    </submittedName>
</protein>
<organism evidence="2 3">
    <name type="scientific">Elasticomyces elasticus</name>
    <dbReference type="NCBI Taxonomy" id="574655"/>
    <lineage>
        <taxon>Eukaryota</taxon>
        <taxon>Fungi</taxon>
        <taxon>Dikarya</taxon>
        <taxon>Ascomycota</taxon>
        <taxon>Pezizomycotina</taxon>
        <taxon>Dothideomycetes</taxon>
        <taxon>Dothideomycetidae</taxon>
        <taxon>Mycosphaerellales</taxon>
        <taxon>Teratosphaeriaceae</taxon>
        <taxon>Elasticomyces</taxon>
    </lineage>
</organism>
<dbReference type="PANTHER" id="PTHR37490:SF2">
    <property type="match status" value="1"/>
</dbReference>
<dbReference type="AlphaFoldDB" id="A0AAN7ZS50"/>
<comment type="caution">
    <text evidence="2">The sequence shown here is derived from an EMBL/GenBank/DDBJ whole genome shotgun (WGS) entry which is preliminary data.</text>
</comment>
<dbReference type="InterPro" id="IPR021838">
    <property type="entry name" value="DUF3431"/>
</dbReference>
<keyword evidence="1" id="KW-0812">Transmembrane</keyword>
<accession>A0AAN7ZS50</accession>
<keyword evidence="1" id="KW-0472">Membrane</keyword>
<dbReference type="Pfam" id="PF11913">
    <property type="entry name" value="DUF3431"/>
    <property type="match status" value="1"/>
</dbReference>
<sequence length="366" mass="42253">MLLNATAFRALLTGQKPPRYTIVSDEKSESTRPWAIPRRVQSLLGLLAAGILLLLLLPLRNRISSRQRAEHQAQAEKHLIIASYMAQNVSWLSEIPTAWTIKRYLMDDPSPELPGLPVPLNQGREAMAYLTYIVDHYDELPDYMIFTHGHERSWHQMEPLQMKVRALNLTALDEEDYISLRCGMQMGCEKQPYIDTKHVNWSGEDRMCEFWKRVTGERCPRYCCAQHAVTRRAIQKRSKEAWIRIREPIMHEVQDDWLSGMFYEKFWHMLLGAGPEYCPSVAKCQQVHFSNAIICDGDTDATVFEGDAWMDTKCVSAFDGLDKNAPAGPAIEEFHKELLHIYADMRGKAGERHKMQQDAYMLSKHR</sequence>
<evidence type="ECO:0000256" key="1">
    <source>
        <dbReference type="SAM" id="Phobius"/>
    </source>
</evidence>
<evidence type="ECO:0000313" key="3">
    <source>
        <dbReference type="Proteomes" id="UP001310594"/>
    </source>
</evidence>
<evidence type="ECO:0000313" key="2">
    <source>
        <dbReference type="EMBL" id="KAK5694910.1"/>
    </source>
</evidence>
<gene>
    <name evidence="2" type="ORF">LTR97_009501</name>
</gene>
<dbReference type="EMBL" id="JAVRQU010000015">
    <property type="protein sequence ID" value="KAK5694910.1"/>
    <property type="molecule type" value="Genomic_DNA"/>
</dbReference>
<dbReference type="PANTHER" id="PTHR37490">
    <property type="entry name" value="EXPRESSED PROTEIN"/>
    <property type="match status" value="1"/>
</dbReference>
<proteinExistence type="predicted"/>
<name>A0AAN7ZS50_9PEZI</name>